<comment type="caution">
    <text evidence="1">The sequence shown here is derived from an EMBL/GenBank/DDBJ whole genome shotgun (WGS) entry which is preliminary data.</text>
</comment>
<evidence type="ECO:0000313" key="2">
    <source>
        <dbReference type="Proteomes" id="UP001497382"/>
    </source>
</evidence>
<sequence length="99" mass="11115">MKNALHFSVPACRGNYDAENKVHSFICFEACANGHDLLPLITVILKSATNFLLNNYCKVKNDSLNVKKKPNITVVSKNKRKLKTFSESSVKNKQDNSKT</sequence>
<dbReference type="EMBL" id="CAXIEN010000022">
    <property type="protein sequence ID" value="CAL1266158.1"/>
    <property type="molecule type" value="Genomic_DNA"/>
</dbReference>
<protein>
    <submittedName>
        <fullName evidence="1">Uncharacterized protein</fullName>
    </submittedName>
</protein>
<gene>
    <name evidence="1" type="ORF">LARSCL_LOCUS2949</name>
</gene>
<name>A0AAV1Z3M4_9ARAC</name>
<dbReference type="Proteomes" id="UP001497382">
    <property type="component" value="Unassembled WGS sequence"/>
</dbReference>
<dbReference type="AlphaFoldDB" id="A0AAV1Z3M4"/>
<accession>A0AAV1Z3M4</accession>
<evidence type="ECO:0000313" key="1">
    <source>
        <dbReference type="EMBL" id="CAL1266158.1"/>
    </source>
</evidence>
<keyword evidence="2" id="KW-1185">Reference proteome</keyword>
<proteinExistence type="predicted"/>
<reference evidence="1 2" key="1">
    <citation type="submission" date="2024-04" db="EMBL/GenBank/DDBJ databases">
        <authorList>
            <person name="Rising A."/>
            <person name="Reimegard J."/>
            <person name="Sonavane S."/>
            <person name="Akerstrom W."/>
            <person name="Nylinder S."/>
            <person name="Hedman E."/>
            <person name="Kallberg Y."/>
        </authorList>
    </citation>
    <scope>NUCLEOTIDE SEQUENCE [LARGE SCALE GENOMIC DNA]</scope>
</reference>
<organism evidence="1 2">
    <name type="scientific">Larinioides sclopetarius</name>
    <dbReference type="NCBI Taxonomy" id="280406"/>
    <lineage>
        <taxon>Eukaryota</taxon>
        <taxon>Metazoa</taxon>
        <taxon>Ecdysozoa</taxon>
        <taxon>Arthropoda</taxon>
        <taxon>Chelicerata</taxon>
        <taxon>Arachnida</taxon>
        <taxon>Araneae</taxon>
        <taxon>Araneomorphae</taxon>
        <taxon>Entelegynae</taxon>
        <taxon>Araneoidea</taxon>
        <taxon>Araneidae</taxon>
        <taxon>Larinioides</taxon>
    </lineage>
</organism>